<name>A0ABV3FW31_9NOCA</name>
<organism evidence="1 2">
    <name type="scientific">Nocardia aurea</name>
    <dbReference type="NCBI Taxonomy" id="2144174"/>
    <lineage>
        <taxon>Bacteria</taxon>
        <taxon>Bacillati</taxon>
        <taxon>Actinomycetota</taxon>
        <taxon>Actinomycetes</taxon>
        <taxon>Mycobacteriales</taxon>
        <taxon>Nocardiaceae</taxon>
        <taxon>Nocardia</taxon>
    </lineage>
</organism>
<comment type="caution">
    <text evidence="1">The sequence shown here is derived from an EMBL/GenBank/DDBJ whole genome shotgun (WGS) entry which is preliminary data.</text>
</comment>
<sequence length="116" mass="13431">MMNRFRFEFDLSVPLTNPECNLVLPAIRELMKREGLEPNHGQLTPTDDGRWKMYGSTADLDHDAFIERHGNGRGFEHWQESVEAAVDRIVTEANPQATAFPSWVYSEDDDFWEGSW</sequence>
<protein>
    <submittedName>
        <fullName evidence="1">Uncharacterized protein</fullName>
    </submittedName>
</protein>
<evidence type="ECO:0000313" key="2">
    <source>
        <dbReference type="Proteomes" id="UP001551695"/>
    </source>
</evidence>
<proteinExistence type="predicted"/>
<accession>A0ABV3FW31</accession>
<dbReference type="Proteomes" id="UP001551695">
    <property type="component" value="Unassembled WGS sequence"/>
</dbReference>
<dbReference type="RefSeq" id="WP_357785307.1">
    <property type="nucleotide sequence ID" value="NZ_JBFAKC010000007.1"/>
</dbReference>
<dbReference type="EMBL" id="JBFAKC010000007">
    <property type="protein sequence ID" value="MEV0709634.1"/>
    <property type="molecule type" value="Genomic_DNA"/>
</dbReference>
<keyword evidence="2" id="KW-1185">Reference proteome</keyword>
<evidence type="ECO:0000313" key="1">
    <source>
        <dbReference type="EMBL" id="MEV0709634.1"/>
    </source>
</evidence>
<gene>
    <name evidence="1" type="ORF">AB0I48_18890</name>
</gene>
<reference evidence="1 2" key="1">
    <citation type="submission" date="2024-06" db="EMBL/GenBank/DDBJ databases">
        <title>The Natural Products Discovery Center: Release of the First 8490 Sequenced Strains for Exploring Actinobacteria Biosynthetic Diversity.</title>
        <authorList>
            <person name="Kalkreuter E."/>
            <person name="Kautsar S.A."/>
            <person name="Yang D."/>
            <person name="Bader C.D."/>
            <person name="Teijaro C.N."/>
            <person name="Fluegel L."/>
            <person name="Davis C.M."/>
            <person name="Simpson J.R."/>
            <person name="Lauterbach L."/>
            <person name="Steele A.D."/>
            <person name="Gui C."/>
            <person name="Meng S."/>
            <person name="Li G."/>
            <person name="Viehrig K."/>
            <person name="Ye F."/>
            <person name="Su P."/>
            <person name="Kiefer A.F."/>
            <person name="Nichols A."/>
            <person name="Cepeda A.J."/>
            <person name="Yan W."/>
            <person name="Fan B."/>
            <person name="Jiang Y."/>
            <person name="Adhikari A."/>
            <person name="Zheng C.-J."/>
            <person name="Schuster L."/>
            <person name="Cowan T.M."/>
            <person name="Smanski M.J."/>
            <person name="Chevrette M.G."/>
            <person name="De Carvalho L.P.S."/>
            <person name="Shen B."/>
        </authorList>
    </citation>
    <scope>NUCLEOTIDE SEQUENCE [LARGE SCALE GENOMIC DNA]</scope>
    <source>
        <strain evidence="1 2">NPDC050403</strain>
    </source>
</reference>